<keyword evidence="3" id="KW-1185">Reference proteome</keyword>
<reference evidence="3" key="2">
    <citation type="submission" date="2015-01" db="EMBL/GenBank/DDBJ databases">
        <title>Evolutionary Origins and Diversification of the Mycorrhizal Mutualists.</title>
        <authorList>
            <consortium name="DOE Joint Genome Institute"/>
            <consortium name="Mycorrhizal Genomics Consortium"/>
            <person name="Kohler A."/>
            <person name="Kuo A."/>
            <person name="Nagy L.G."/>
            <person name="Floudas D."/>
            <person name="Copeland A."/>
            <person name="Barry K.W."/>
            <person name="Cichocki N."/>
            <person name="Veneault-Fourrey C."/>
            <person name="LaButti K."/>
            <person name="Lindquist E.A."/>
            <person name="Lipzen A."/>
            <person name="Lundell T."/>
            <person name="Morin E."/>
            <person name="Murat C."/>
            <person name="Riley R."/>
            <person name="Ohm R."/>
            <person name="Sun H."/>
            <person name="Tunlid A."/>
            <person name="Henrissat B."/>
            <person name="Grigoriev I.V."/>
            <person name="Hibbett D.S."/>
            <person name="Martin F."/>
        </authorList>
    </citation>
    <scope>NUCLEOTIDE SEQUENCE [LARGE SCALE GENOMIC DNA]</scope>
    <source>
        <strain evidence="3">MUT 4182</strain>
    </source>
</reference>
<feature type="region of interest" description="Disordered" evidence="1">
    <location>
        <begin position="1"/>
        <end position="37"/>
    </location>
</feature>
<protein>
    <submittedName>
        <fullName evidence="2">Uncharacterized protein</fullName>
    </submittedName>
</protein>
<dbReference type="EMBL" id="KN823452">
    <property type="protein sequence ID" value="KIO16963.1"/>
    <property type="molecule type" value="Genomic_DNA"/>
</dbReference>
<dbReference type="AlphaFoldDB" id="A0A0C3K6G4"/>
<proteinExistence type="predicted"/>
<name>A0A0C3K6G4_9AGAM</name>
<reference evidence="2 3" key="1">
    <citation type="submission" date="2014-04" db="EMBL/GenBank/DDBJ databases">
        <authorList>
            <consortium name="DOE Joint Genome Institute"/>
            <person name="Kuo A."/>
            <person name="Girlanda M."/>
            <person name="Perotto S."/>
            <person name="Kohler A."/>
            <person name="Nagy L.G."/>
            <person name="Floudas D."/>
            <person name="Copeland A."/>
            <person name="Barry K.W."/>
            <person name="Cichocki N."/>
            <person name="Veneault-Fourrey C."/>
            <person name="LaButti K."/>
            <person name="Lindquist E.A."/>
            <person name="Lipzen A."/>
            <person name="Lundell T."/>
            <person name="Morin E."/>
            <person name="Murat C."/>
            <person name="Sun H."/>
            <person name="Tunlid A."/>
            <person name="Henrissat B."/>
            <person name="Grigoriev I.V."/>
            <person name="Hibbett D.S."/>
            <person name="Martin F."/>
            <person name="Nordberg H.P."/>
            <person name="Cantor M.N."/>
            <person name="Hua S.X."/>
        </authorList>
    </citation>
    <scope>NUCLEOTIDE SEQUENCE [LARGE SCALE GENOMIC DNA]</scope>
    <source>
        <strain evidence="2 3">MUT 4182</strain>
    </source>
</reference>
<feature type="non-terminal residue" evidence="2">
    <location>
        <position position="435"/>
    </location>
</feature>
<evidence type="ECO:0000256" key="1">
    <source>
        <dbReference type="SAM" id="MobiDB-lite"/>
    </source>
</evidence>
<evidence type="ECO:0000313" key="2">
    <source>
        <dbReference type="EMBL" id="KIO16963.1"/>
    </source>
</evidence>
<gene>
    <name evidence="2" type="ORF">M407DRAFT_12564</name>
</gene>
<sequence>MEEEAGVPTDDKDGSDDEDSGRGNGSGPYGGVRYRPVDRNGSAIQEAPATLINKVHALSRALFTNKLAGSEKNHPAMVYSMVSAVPEAAKVKPPRQICSLLARVQYCIRAMVLLEVDRVARATSTDYDSALDPLHRWVTSTHPSIYRAIRYGISLSAKACLVEVGSPKIMPSNISGTEFEYGGVRWDLNELKKYFTSLPKTCGDMIASLMANVECDDIWDKIILGPSGEGLREDVGKESKGYSVFSDPNNGVKDVWITVLRRMINAGAFHEWLNDLESQDGEGKFLWNTSSCEDFVKAADAICRALHLATFESFSTPPRAEEFAATLICDTSDRGRNLQMINNIMTYILRYCKTTAKTGYENPTCRVVPTTIKHLTAFFICVIRPIAWFLSTHVLKLPRENTEPLKTHLWWLVLPGRYLNADDLTTEMRKEISCR</sequence>
<evidence type="ECO:0000313" key="3">
    <source>
        <dbReference type="Proteomes" id="UP000054248"/>
    </source>
</evidence>
<dbReference type="Proteomes" id="UP000054248">
    <property type="component" value="Unassembled WGS sequence"/>
</dbReference>
<dbReference type="OrthoDB" id="2676248at2759"/>
<organism evidence="2 3">
    <name type="scientific">Tulasnella calospora MUT 4182</name>
    <dbReference type="NCBI Taxonomy" id="1051891"/>
    <lineage>
        <taxon>Eukaryota</taxon>
        <taxon>Fungi</taxon>
        <taxon>Dikarya</taxon>
        <taxon>Basidiomycota</taxon>
        <taxon>Agaricomycotina</taxon>
        <taxon>Agaricomycetes</taxon>
        <taxon>Cantharellales</taxon>
        <taxon>Tulasnellaceae</taxon>
        <taxon>Tulasnella</taxon>
    </lineage>
</organism>
<accession>A0A0C3K6G4</accession>
<dbReference type="STRING" id="1051891.A0A0C3K6G4"/>
<dbReference type="HOGENOM" id="CLU_631015_0_0_1"/>